<accession>A0A0X8HWU1</accession>
<feature type="compositionally biased region" description="Polar residues" evidence="1">
    <location>
        <begin position="891"/>
        <end position="914"/>
    </location>
</feature>
<dbReference type="PANTHER" id="PTHR28093">
    <property type="entry name" value="MORPHOGENESIS-RELATED PROTEIN MSB1"/>
    <property type="match status" value="1"/>
</dbReference>
<gene>
    <name evidence="3" type="ORF">AW171_hschr84960</name>
</gene>
<feature type="compositionally biased region" description="Polar residues" evidence="1">
    <location>
        <begin position="805"/>
        <end position="822"/>
    </location>
</feature>
<protein>
    <submittedName>
        <fullName evidence="3">HHR130Wp</fullName>
    </submittedName>
</protein>
<feature type="region of interest" description="Disordered" evidence="1">
    <location>
        <begin position="456"/>
        <end position="538"/>
    </location>
</feature>
<feature type="region of interest" description="Disordered" evidence="1">
    <location>
        <begin position="674"/>
        <end position="782"/>
    </location>
</feature>
<dbReference type="InterPro" id="IPR037508">
    <property type="entry name" value="Msb1/Mug8"/>
</dbReference>
<evidence type="ECO:0000313" key="4">
    <source>
        <dbReference type="Proteomes" id="UP000243052"/>
    </source>
</evidence>
<feature type="region of interest" description="Disordered" evidence="1">
    <location>
        <begin position="599"/>
        <end position="637"/>
    </location>
</feature>
<feature type="region of interest" description="Disordered" evidence="1">
    <location>
        <begin position="805"/>
        <end position="847"/>
    </location>
</feature>
<evidence type="ECO:0000259" key="2">
    <source>
        <dbReference type="Pfam" id="PF08101"/>
    </source>
</evidence>
<feature type="compositionally biased region" description="Polar residues" evidence="1">
    <location>
        <begin position="729"/>
        <end position="740"/>
    </location>
</feature>
<name>A0A0X8HWU1_9SACH</name>
<feature type="compositionally biased region" description="Basic and acidic residues" evidence="1">
    <location>
        <begin position="528"/>
        <end position="537"/>
    </location>
</feature>
<feature type="compositionally biased region" description="Low complexity" evidence="1">
    <location>
        <begin position="755"/>
        <end position="772"/>
    </location>
</feature>
<dbReference type="PANTHER" id="PTHR28093:SF1">
    <property type="entry name" value="MORPHOGENESIS-RELATED PROTEIN MSB1"/>
    <property type="match status" value="1"/>
</dbReference>
<feature type="compositionally biased region" description="Polar residues" evidence="1">
    <location>
        <begin position="507"/>
        <end position="527"/>
    </location>
</feature>
<feature type="compositionally biased region" description="Low complexity" evidence="1">
    <location>
        <begin position="996"/>
        <end position="1009"/>
    </location>
</feature>
<feature type="region of interest" description="Disordered" evidence="1">
    <location>
        <begin position="868"/>
        <end position="955"/>
    </location>
</feature>
<keyword evidence="4" id="KW-1185">Reference proteome</keyword>
<feature type="region of interest" description="Disordered" evidence="1">
    <location>
        <begin position="15"/>
        <end position="46"/>
    </location>
</feature>
<sequence>MANMLQNSKVLPEYGNYSSSGRNGVSGGDSVIRSEGGTKVVSGNSKTQAVGDDEEFEFYQSFTEDKVRLVIHAITKSLKASRTEEEYIFLPFRPGHSNQKLLVFLNSVFPMGNSQAVGENKLHKIIAKTDTWTLVQALKYIWCRLPGGEVIGWESYEMFRQEEERQGYPAQSFLEIMPKCLRSQDHASIVYDFFDLLIAVSCSPNTKVSAKKISRMCAIWAFGKLQEHGHITNTFKAGVSQWIPGLNATFHLLLSFVRSFYSTKLDSPDTPKALKSLLVNHDYPPVKEELSDQGTMLTVPIVTLKTGTFSRKPIHLIEKCVKLFDQSRPEDFYAREDFVLMKSLFRKKDSIDAISKKMSKESRRLLKEMNTKHSTFQAGWAKRNPLPNTFNKADYLRWGRVDIDDYFIWAWICSLSHEQTPDKRKIFGRSLIIEFEVDGFKKWIILEEADISIDDGMEETTDDNKSGISQPQGNGTPMSEKPQKAAAPFHVREENNISPSPRPPLSYDSNNQQSVNDVGQGINLNKPETSRGHHLQDAMDTQGNLQITESAKKSKWNAISHLCRKSPGGPSDILDRRQTSSVYDECSIIDNTVAVQSLPALPPPDEITPKIPPRCPSRPRGSGQMSPVLPPSPSASQAIVNNDHLKVNAVVGLSPGSSESLPSPLNDNQLAVRPAVVAGRDDDVKRTKSYEPSPVLPSSGPKFPSEQNPTLAALSDDTITVYRPRKSRPMSSSVQENSGATEHVPRPVSNTNNAYPARLSSSSPLSSAYTSSHNDPPQPVPQPVSRIAALAAASSNSGMTFASAVNSSGSTTPTVSDMNSTAGPYPVSSASSVSPHDSMPSTGLVHNVNNATTSTMYPKRQSATANPYYTTHQTGSQPNLTHSMPPPHLRPQSSPQPIQSGNFSDLPPVSNSHPPTRDGVPQVRPGQPHQPPQQHPQQYRQQHMQQHMQQQHMQSRMPIANQPMRSTPAGGVRHDSPMHMQQDYYRDFLPASPMHQNQRQFSPQPQQLPHAQIPPGAMRGGSRAPMPQAPPMHMQTYTADGAYANNWQPKANYPAPGVDLGYAPSVQPTGKLHSGFASRVQGKKRLQHDLRNGAFGI</sequence>
<dbReference type="CDD" id="cd04401">
    <property type="entry name" value="RhoGAP_fMSB1"/>
    <property type="match status" value="1"/>
</dbReference>
<feature type="region of interest" description="Disordered" evidence="1">
    <location>
        <begin position="995"/>
        <end position="1033"/>
    </location>
</feature>
<organism evidence="3 4">
    <name type="scientific">Eremothecium sinecaudum</name>
    <dbReference type="NCBI Taxonomy" id="45286"/>
    <lineage>
        <taxon>Eukaryota</taxon>
        <taxon>Fungi</taxon>
        <taxon>Dikarya</taxon>
        <taxon>Ascomycota</taxon>
        <taxon>Saccharomycotina</taxon>
        <taxon>Saccharomycetes</taxon>
        <taxon>Saccharomycetales</taxon>
        <taxon>Saccharomycetaceae</taxon>
        <taxon>Eremothecium</taxon>
    </lineage>
</organism>
<dbReference type="STRING" id="45286.A0A0X8HWU1"/>
<feature type="compositionally biased region" description="Pro residues" evidence="1">
    <location>
        <begin position="600"/>
        <end position="616"/>
    </location>
</feature>
<dbReference type="EMBL" id="CP014248">
    <property type="protein sequence ID" value="AMD22899.1"/>
    <property type="molecule type" value="Genomic_DNA"/>
</dbReference>
<dbReference type="AlphaFoldDB" id="A0A0X8HWU1"/>
<feature type="domain" description="Meiotically up-regulated protein Msb1/Mug8" evidence="2">
    <location>
        <begin position="62"/>
        <end position="448"/>
    </location>
</feature>
<feature type="compositionally biased region" description="Basic and acidic residues" evidence="1">
    <location>
        <begin position="679"/>
        <end position="689"/>
    </location>
</feature>
<dbReference type="RefSeq" id="XP_017989895.1">
    <property type="nucleotide sequence ID" value="XM_018134406.1"/>
</dbReference>
<reference evidence="3 4" key="1">
    <citation type="submission" date="2016-01" db="EMBL/GenBank/DDBJ databases">
        <title>Genome sequence of the yeast Holleya sinecauda.</title>
        <authorList>
            <person name="Dietrich F.S."/>
        </authorList>
    </citation>
    <scope>NUCLEOTIDE SEQUENCE [LARGE SCALE GENOMIC DNA]</scope>
    <source>
        <strain evidence="3 4">ATCC 58844</strain>
    </source>
</reference>
<proteinExistence type="predicted"/>
<dbReference type="Pfam" id="PF08101">
    <property type="entry name" value="Msb1-Mug8_dom"/>
    <property type="match status" value="1"/>
</dbReference>
<feature type="compositionally biased region" description="Low complexity" evidence="1">
    <location>
        <begin position="935"/>
        <end position="955"/>
    </location>
</feature>
<evidence type="ECO:0000256" key="1">
    <source>
        <dbReference type="SAM" id="MobiDB-lite"/>
    </source>
</evidence>
<dbReference type="GeneID" id="28726266"/>
<feature type="compositionally biased region" description="Polar residues" evidence="1">
    <location>
        <begin position="868"/>
        <end position="882"/>
    </location>
</feature>
<evidence type="ECO:0000313" key="3">
    <source>
        <dbReference type="EMBL" id="AMD22899.1"/>
    </source>
</evidence>
<feature type="compositionally biased region" description="Polar residues" evidence="1">
    <location>
        <begin position="466"/>
        <end position="477"/>
    </location>
</feature>
<dbReference type="InterPro" id="IPR012965">
    <property type="entry name" value="Msb1/Mug8_dom"/>
</dbReference>
<dbReference type="OrthoDB" id="3362494at2759"/>
<dbReference type="Proteomes" id="UP000243052">
    <property type="component" value="Chromosome viii"/>
</dbReference>
<feature type="compositionally biased region" description="Low complexity" evidence="1">
    <location>
        <begin position="824"/>
        <end position="841"/>
    </location>
</feature>